<evidence type="ECO:0000313" key="1">
    <source>
        <dbReference type="EMBL" id="QRV39070.1"/>
    </source>
</evidence>
<sequence length="149" mass="16571">MHRIAAVYRREHLENPQILATSEDVDEMINILLGSDITECAAQMYSLDRPRLPSGIFDHSFIIGVRKDRGVGVASSADGECEEPNVVSVGNRELGRGPVYYCQNGSSFDFPLFSEIPIEKVREVAKEFFATGGMRPTCISWDVAGYHDE</sequence>
<geneLocation type="plasmid" evidence="1 2">
    <name>unnamed3</name>
</geneLocation>
<keyword evidence="1" id="KW-0614">Plasmid</keyword>
<accession>A0ABD7D8F3</accession>
<dbReference type="Pfam" id="PF14430">
    <property type="entry name" value="Imm1"/>
    <property type="match status" value="1"/>
</dbReference>
<dbReference type="RefSeq" id="WP_205030108.1">
    <property type="nucleotide sequence ID" value="NZ_CP070247.1"/>
</dbReference>
<dbReference type="Proteomes" id="UP000623926">
    <property type="component" value="Plasmid unnamed3"/>
</dbReference>
<organism evidence="1 2">
    <name type="scientific">Streptomyces californicus</name>
    <dbReference type="NCBI Taxonomy" id="67351"/>
    <lineage>
        <taxon>Bacteria</taxon>
        <taxon>Bacillati</taxon>
        <taxon>Actinomycetota</taxon>
        <taxon>Actinomycetes</taxon>
        <taxon>Kitasatosporales</taxon>
        <taxon>Streptomycetaceae</taxon>
        <taxon>Streptomyces</taxon>
    </lineage>
</organism>
<evidence type="ECO:0008006" key="3">
    <source>
        <dbReference type="Google" id="ProtNLM"/>
    </source>
</evidence>
<protein>
    <recommendedName>
        <fullName evidence="3">Immunity protein Imm1</fullName>
    </recommendedName>
</protein>
<dbReference type="EMBL" id="CP070247">
    <property type="protein sequence ID" value="QRV39070.1"/>
    <property type="molecule type" value="Genomic_DNA"/>
</dbReference>
<dbReference type="AlphaFoldDB" id="A0ABD7D8F3"/>
<name>A0ABD7D8F3_9ACTN</name>
<reference evidence="1 2" key="1">
    <citation type="submission" date="2021-02" db="EMBL/GenBank/DDBJ databases">
        <title>FDA dAtabase for Regulatory Grade micrObial Sequences (FDA-ARGOS): Supporting development and validation of Infectious Disease Dx tests.</title>
        <authorList>
            <person name="Sproer C."/>
            <person name="Gronow S."/>
            <person name="Severitt S."/>
            <person name="Schroder I."/>
            <person name="Tallon L."/>
            <person name="Sadzewicz L."/>
            <person name="Zhao X."/>
            <person name="Boylan J."/>
            <person name="Ott S."/>
            <person name="Bowen H."/>
            <person name="Vavikolanu K."/>
            <person name="Mehta A."/>
            <person name="Aluvathingal J."/>
            <person name="Nadendla S."/>
            <person name="Lowell S."/>
            <person name="Myers T."/>
            <person name="Yan Y."/>
            <person name="Sichtig H."/>
        </authorList>
    </citation>
    <scope>NUCLEOTIDE SEQUENCE [LARGE SCALE GENOMIC DNA]</scope>
    <source>
        <strain evidence="1 2">FDAARGOS_1212</strain>
        <plasmid evidence="1 2">unnamed3</plasmid>
    </source>
</reference>
<gene>
    <name evidence="1" type="ORF">I6J42_33795</name>
</gene>
<dbReference type="InterPro" id="IPR025680">
    <property type="entry name" value="DddI"/>
</dbReference>
<proteinExistence type="predicted"/>
<evidence type="ECO:0000313" key="2">
    <source>
        <dbReference type="Proteomes" id="UP000623926"/>
    </source>
</evidence>